<evidence type="ECO:0000256" key="1">
    <source>
        <dbReference type="SAM" id="Phobius"/>
    </source>
</evidence>
<feature type="transmembrane region" description="Helical" evidence="1">
    <location>
        <begin position="25"/>
        <end position="42"/>
    </location>
</feature>
<sequence length="564" mass="64194">MSIRLQGGRSTTPYAKGKSHHTTTVLKLLFLALVFLTIIGILKSPNLRLVSLSYDYSQLEDIPHIGRIMKAEETTVTNTATTNNKEPETMIQSVDDSSLSVIANQHPIPSNTRKAHDTASRIETLALLYPPGLIGGYRNQVMRFTSFVRHAIQEQIPQMLLPSIYFSTTYEKDTTERIFYPIRMKDVFDVEYWNEHASHNKLPLLVESISDDDNADCWSTSHDPSYSDNNSTTFASTIQEYSKALDPTSPSDRTPPMVLELAKRGEFLKPLRKLSLAITSGRAILKRPRKVGVIPLDLHCQHPKVYGGGKGGGGILWNDFLYKIRKEVNSTVVHSVSQALIPANQWRDVAHQCIRQGKEGHRQQSLNDAESREPYFALHTRVELEMMRHMCGKHMEMNLTKIFDMVDEFIGNYNKDATTEKHVERMFMAVSRQGMEEAIGKNRTEHERLANENLDTLAWRMAEGQDPHSEKTTIVECGESWMKRWYSKQDQVEDNYYGTLIPMVMNFYIATEAEVFIGTKGSSWSTDVWTTRYYQGKGDRNFKYTMEGIIPIPNGGLPMPHGNC</sequence>
<gene>
    <name evidence="2" type="ORF">CYCCA115_LOCUS24188</name>
</gene>
<dbReference type="EMBL" id="CAKOGP040002469">
    <property type="protein sequence ID" value="CAJ1970165.1"/>
    <property type="molecule type" value="Genomic_DNA"/>
</dbReference>
<dbReference type="Proteomes" id="UP001295423">
    <property type="component" value="Unassembled WGS sequence"/>
</dbReference>
<proteinExistence type="predicted"/>
<dbReference type="AlphaFoldDB" id="A0AAD2JQ42"/>
<comment type="caution">
    <text evidence="2">The sequence shown here is derived from an EMBL/GenBank/DDBJ whole genome shotgun (WGS) entry which is preliminary data.</text>
</comment>
<keyword evidence="1" id="KW-0472">Membrane</keyword>
<reference evidence="2" key="1">
    <citation type="submission" date="2023-08" db="EMBL/GenBank/DDBJ databases">
        <authorList>
            <person name="Audoor S."/>
            <person name="Bilcke G."/>
        </authorList>
    </citation>
    <scope>NUCLEOTIDE SEQUENCE</scope>
</reference>
<protein>
    <submittedName>
        <fullName evidence="2">Uncharacterized protein</fullName>
    </submittedName>
</protein>
<dbReference type="Gene3D" id="3.40.50.11350">
    <property type="match status" value="1"/>
</dbReference>
<evidence type="ECO:0000313" key="3">
    <source>
        <dbReference type="Proteomes" id="UP001295423"/>
    </source>
</evidence>
<keyword evidence="1" id="KW-1133">Transmembrane helix</keyword>
<evidence type="ECO:0000313" key="2">
    <source>
        <dbReference type="EMBL" id="CAJ1970165.1"/>
    </source>
</evidence>
<organism evidence="2 3">
    <name type="scientific">Cylindrotheca closterium</name>
    <dbReference type="NCBI Taxonomy" id="2856"/>
    <lineage>
        <taxon>Eukaryota</taxon>
        <taxon>Sar</taxon>
        <taxon>Stramenopiles</taxon>
        <taxon>Ochrophyta</taxon>
        <taxon>Bacillariophyta</taxon>
        <taxon>Bacillariophyceae</taxon>
        <taxon>Bacillariophycidae</taxon>
        <taxon>Bacillariales</taxon>
        <taxon>Bacillariaceae</taxon>
        <taxon>Cylindrotheca</taxon>
    </lineage>
</organism>
<accession>A0AAD2JQ42</accession>
<name>A0AAD2JQ42_9STRA</name>
<keyword evidence="1" id="KW-0812">Transmembrane</keyword>
<keyword evidence="3" id="KW-1185">Reference proteome</keyword>